<feature type="transmembrane region" description="Helical" evidence="5">
    <location>
        <begin position="60"/>
        <end position="79"/>
    </location>
</feature>
<feature type="transmembrane region" description="Helical" evidence="5">
    <location>
        <begin position="215"/>
        <end position="237"/>
    </location>
</feature>
<evidence type="ECO:0000256" key="4">
    <source>
        <dbReference type="ARBA" id="ARBA00023136"/>
    </source>
</evidence>
<evidence type="ECO:0000313" key="7">
    <source>
        <dbReference type="Proteomes" id="UP000240883"/>
    </source>
</evidence>
<dbReference type="InterPro" id="IPR007568">
    <property type="entry name" value="RTA1"/>
</dbReference>
<keyword evidence="4 5" id="KW-0472">Membrane</keyword>
<gene>
    <name evidence="6" type="ORF">BS50DRAFT_39345</name>
</gene>
<evidence type="ECO:0000256" key="1">
    <source>
        <dbReference type="ARBA" id="ARBA00004141"/>
    </source>
</evidence>
<dbReference type="PANTHER" id="PTHR31465">
    <property type="entry name" value="PROTEIN RTA1-RELATED"/>
    <property type="match status" value="1"/>
</dbReference>
<name>A0A2T2PCY9_CORCC</name>
<dbReference type="STRING" id="1448308.A0A2T2PCY9"/>
<proteinExistence type="predicted"/>
<evidence type="ECO:0000313" key="6">
    <source>
        <dbReference type="EMBL" id="PSN75406.1"/>
    </source>
</evidence>
<evidence type="ECO:0000256" key="3">
    <source>
        <dbReference type="ARBA" id="ARBA00022989"/>
    </source>
</evidence>
<feature type="transmembrane region" description="Helical" evidence="5">
    <location>
        <begin position="136"/>
        <end position="159"/>
    </location>
</feature>
<dbReference type="GO" id="GO:0000324">
    <property type="term" value="C:fungal-type vacuole"/>
    <property type="evidence" value="ECO:0007669"/>
    <property type="project" value="TreeGrafter"/>
</dbReference>
<comment type="subcellular location">
    <subcellularLocation>
        <location evidence="1">Membrane</location>
        <topology evidence="1">Multi-pass membrane protein</topology>
    </subcellularLocation>
</comment>
<dbReference type="Proteomes" id="UP000240883">
    <property type="component" value="Unassembled WGS sequence"/>
</dbReference>
<protein>
    <submittedName>
        <fullName evidence="6">RTA1-domain-containing protein</fullName>
    </submittedName>
</protein>
<sequence length="310" mass="33929">MAPGPQIEVPDWCIEVGPECPVEGTVYGYFPSLGANAFFAAFFGLATIAQLVLGIRYKTWTYMIALGLGCLGECIGYVGRVMMHNNPYDETAFQIQVVLLIFSPAFLAAGIYLILKHVVISFGEAWSRLRPAWYTYIFIACDISSLVLQSAGGAMAATSDDQDTTDIGTDIMIAGIIWQVVVLAIFGCIVVEYSVRTYRRRFQLTGTAIDLWANIWFKAFCAAVVVAYTGIFVRCVYRIPELIEGWGGSLMRKEVDFIVLEGVMIVLTVAAQTVFHPGFCFPALANTIGGKKSSKALSETDVEMLPPSSQ</sequence>
<feature type="transmembrane region" description="Helical" evidence="5">
    <location>
        <begin position="91"/>
        <end position="115"/>
    </location>
</feature>
<dbReference type="Pfam" id="PF04479">
    <property type="entry name" value="RTA1"/>
    <property type="match status" value="1"/>
</dbReference>
<evidence type="ECO:0000256" key="2">
    <source>
        <dbReference type="ARBA" id="ARBA00022692"/>
    </source>
</evidence>
<dbReference type="GO" id="GO:0005886">
    <property type="term" value="C:plasma membrane"/>
    <property type="evidence" value="ECO:0007669"/>
    <property type="project" value="TreeGrafter"/>
</dbReference>
<dbReference type="OrthoDB" id="4521223at2759"/>
<dbReference type="AlphaFoldDB" id="A0A2T2PCY9"/>
<dbReference type="EMBL" id="KZ678128">
    <property type="protein sequence ID" value="PSN75406.1"/>
    <property type="molecule type" value="Genomic_DNA"/>
</dbReference>
<keyword evidence="2 5" id="KW-0812">Transmembrane</keyword>
<feature type="transmembrane region" description="Helical" evidence="5">
    <location>
        <begin position="257"/>
        <end position="285"/>
    </location>
</feature>
<keyword evidence="3 5" id="KW-1133">Transmembrane helix</keyword>
<keyword evidence="7" id="KW-1185">Reference proteome</keyword>
<reference evidence="6 7" key="1">
    <citation type="journal article" date="2018" name="Front. Microbiol.">
        <title>Genome-Wide Analysis of Corynespora cassiicola Leaf Fall Disease Putative Effectors.</title>
        <authorList>
            <person name="Lopez D."/>
            <person name="Ribeiro S."/>
            <person name="Label P."/>
            <person name="Fumanal B."/>
            <person name="Venisse J.S."/>
            <person name="Kohler A."/>
            <person name="de Oliveira R.R."/>
            <person name="Labutti K."/>
            <person name="Lipzen A."/>
            <person name="Lail K."/>
            <person name="Bauer D."/>
            <person name="Ohm R.A."/>
            <person name="Barry K.W."/>
            <person name="Spatafora J."/>
            <person name="Grigoriev I.V."/>
            <person name="Martin F.M."/>
            <person name="Pujade-Renaud V."/>
        </authorList>
    </citation>
    <scope>NUCLEOTIDE SEQUENCE [LARGE SCALE GENOMIC DNA]</scope>
    <source>
        <strain evidence="6 7">Philippines</strain>
    </source>
</reference>
<evidence type="ECO:0000256" key="5">
    <source>
        <dbReference type="SAM" id="Phobius"/>
    </source>
</evidence>
<organism evidence="6 7">
    <name type="scientific">Corynespora cassiicola Philippines</name>
    <dbReference type="NCBI Taxonomy" id="1448308"/>
    <lineage>
        <taxon>Eukaryota</taxon>
        <taxon>Fungi</taxon>
        <taxon>Dikarya</taxon>
        <taxon>Ascomycota</taxon>
        <taxon>Pezizomycotina</taxon>
        <taxon>Dothideomycetes</taxon>
        <taxon>Pleosporomycetidae</taxon>
        <taxon>Pleosporales</taxon>
        <taxon>Corynesporascaceae</taxon>
        <taxon>Corynespora</taxon>
    </lineage>
</organism>
<feature type="transmembrane region" description="Helical" evidence="5">
    <location>
        <begin position="33"/>
        <end position="53"/>
    </location>
</feature>
<feature type="transmembrane region" description="Helical" evidence="5">
    <location>
        <begin position="171"/>
        <end position="195"/>
    </location>
</feature>
<accession>A0A2T2PCY9</accession>
<dbReference type="PANTHER" id="PTHR31465:SF8">
    <property type="entry name" value="DOMAIN PROTEIN, PUTATIVE (AFU_ORTHOLOGUE AFUA_6G14140)-RELATED"/>
    <property type="match status" value="1"/>
</dbReference>